<name>A0ABR2KYP0_9EUKA</name>
<evidence type="ECO:0000313" key="2">
    <source>
        <dbReference type="Proteomes" id="UP001470230"/>
    </source>
</evidence>
<sequence>MLTNSKPFDSLIKLFDMPKLKTNTSNNPSRNMHQTSNSIETSNFNVGSEIITSTTEPTLQRLVADEKKKKWNAYMRQYNAKKKQEREDRLNKVALTINNCEKLYDVKEINQILINNIVILIEICNNNINRLDKTAINNKLLNSMNDIKEYSLILQEAVKSII</sequence>
<reference evidence="1 2" key="1">
    <citation type="submission" date="2024-04" db="EMBL/GenBank/DDBJ databases">
        <title>Tritrichomonas musculus Genome.</title>
        <authorList>
            <person name="Alves-Ferreira E."/>
            <person name="Grigg M."/>
            <person name="Lorenzi H."/>
            <person name="Galac M."/>
        </authorList>
    </citation>
    <scope>NUCLEOTIDE SEQUENCE [LARGE SCALE GENOMIC DNA]</scope>
    <source>
        <strain evidence="1 2">EAF2021</strain>
    </source>
</reference>
<dbReference type="Proteomes" id="UP001470230">
    <property type="component" value="Unassembled WGS sequence"/>
</dbReference>
<keyword evidence="2" id="KW-1185">Reference proteome</keyword>
<protein>
    <recommendedName>
        <fullName evidence="3">BZIP domain-containing protein</fullName>
    </recommendedName>
</protein>
<comment type="caution">
    <text evidence="1">The sequence shown here is derived from an EMBL/GenBank/DDBJ whole genome shotgun (WGS) entry which is preliminary data.</text>
</comment>
<proteinExistence type="predicted"/>
<dbReference type="EMBL" id="JAPFFF010000002">
    <property type="protein sequence ID" value="KAK8895911.1"/>
    <property type="molecule type" value="Genomic_DNA"/>
</dbReference>
<evidence type="ECO:0000313" key="1">
    <source>
        <dbReference type="EMBL" id="KAK8895911.1"/>
    </source>
</evidence>
<accession>A0ABR2KYP0</accession>
<gene>
    <name evidence="1" type="ORF">M9Y10_013797</name>
</gene>
<evidence type="ECO:0008006" key="3">
    <source>
        <dbReference type="Google" id="ProtNLM"/>
    </source>
</evidence>
<organism evidence="1 2">
    <name type="scientific">Tritrichomonas musculus</name>
    <dbReference type="NCBI Taxonomy" id="1915356"/>
    <lineage>
        <taxon>Eukaryota</taxon>
        <taxon>Metamonada</taxon>
        <taxon>Parabasalia</taxon>
        <taxon>Tritrichomonadida</taxon>
        <taxon>Tritrichomonadidae</taxon>
        <taxon>Tritrichomonas</taxon>
    </lineage>
</organism>